<comment type="caution">
    <text evidence="3">The sequence shown here is derived from an EMBL/GenBank/DDBJ whole genome shotgun (WGS) entry which is preliminary data.</text>
</comment>
<evidence type="ECO:0000256" key="1">
    <source>
        <dbReference type="SAM" id="MobiDB-lite"/>
    </source>
</evidence>
<sequence length="94" mass="9527">MDQGAAGGDVTGAPSAEKVGRARRSITVLLVVVATVALFTVGVAGQEPVIRWIALAVAGAAATPSLVLAKKRGDLAGWYVLTTGVMVLRLLTGK</sequence>
<organism evidence="3 4">
    <name type="scientific">Curtobacterium citreum</name>
    <dbReference type="NCBI Taxonomy" id="2036"/>
    <lineage>
        <taxon>Bacteria</taxon>
        <taxon>Bacillati</taxon>
        <taxon>Actinomycetota</taxon>
        <taxon>Actinomycetes</taxon>
        <taxon>Micrococcales</taxon>
        <taxon>Microbacteriaceae</taxon>
        <taxon>Curtobacterium</taxon>
    </lineage>
</organism>
<accession>A0A850DVW4</accession>
<evidence type="ECO:0000313" key="3">
    <source>
        <dbReference type="EMBL" id="NUU29786.1"/>
    </source>
</evidence>
<dbReference type="AlphaFoldDB" id="A0A850DVW4"/>
<feature type="compositionally biased region" description="Gly residues" evidence="1">
    <location>
        <begin position="1"/>
        <end position="10"/>
    </location>
</feature>
<dbReference type="RefSeq" id="WP_288468261.1">
    <property type="nucleotide sequence ID" value="NZ_BAAAWP010000001.1"/>
</dbReference>
<proteinExistence type="predicted"/>
<feature type="transmembrane region" description="Helical" evidence="2">
    <location>
        <begin position="50"/>
        <end position="68"/>
    </location>
</feature>
<reference evidence="3 4" key="1">
    <citation type="submission" date="2020-05" db="EMBL/GenBank/DDBJ databases">
        <title>Genome Sequencing of Type Strains.</title>
        <authorList>
            <person name="Lemaire J.F."/>
            <person name="Inderbitzin P."/>
            <person name="Gregorio O.A."/>
            <person name="Collins S.B."/>
            <person name="Wespe N."/>
            <person name="Knight-Connoni V."/>
        </authorList>
    </citation>
    <scope>NUCLEOTIDE SEQUENCE [LARGE SCALE GENOMIC DNA]</scope>
    <source>
        <strain evidence="3 4">DSM 20512</strain>
    </source>
</reference>
<protein>
    <submittedName>
        <fullName evidence="3">Uncharacterized protein</fullName>
    </submittedName>
</protein>
<feature type="transmembrane region" description="Helical" evidence="2">
    <location>
        <begin position="75"/>
        <end position="92"/>
    </location>
</feature>
<dbReference type="EMBL" id="JABMCG010000126">
    <property type="protein sequence ID" value="NUU29786.1"/>
    <property type="molecule type" value="Genomic_DNA"/>
</dbReference>
<feature type="transmembrane region" description="Helical" evidence="2">
    <location>
        <begin position="26"/>
        <end position="44"/>
    </location>
</feature>
<name>A0A850DVW4_9MICO</name>
<keyword evidence="2" id="KW-1133">Transmembrane helix</keyword>
<keyword evidence="2" id="KW-0472">Membrane</keyword>
<evidence type="ECO:0000256" key="2">
    <source>
        <dbReference type="SAM" id="Phobius"/>
    </source>
</evidence>
<feature type="region of interest" description="Disordered" evidence="1">
    <location>
        <begin position="1"/>
        <end position="20"/>
    </location>
</feature>
<keyword evidence="2" id="KW-0812">Transmembrane</keyword>
<evidence type="ECO:0000313" key="4">
    <source>
        <dbReference type="Proteomes" id="UP000539146"/>
    </source>
</evidence>
<dbReference type="Proteomes" id="UP000539146">
    <property type="component" value="Unassembled WGS sequence"/>
</dbReference>
<gene>
    <name evidence="3" type="ORF">HP467_16980</name>
</gene>